<dbReference type="InterPro" id="IPR027275">
    <property type="entry name" value="PRC-brl_dom"/>
</dbReference>
<evidence type="ECO:0000256" key="1">
    <source>
        <dbReference type="SAM" id="MobiDB-lite"/>
    </source>
</evidence>
<evidence type="ECO:0000259" key="2">
    <source>
        <dbReference type="Pfam" id="PF05239"/>
    </source>
</evidence>
<dbReference type="RefSeq" id="WP_098154311.1">
    <property type="nucleotide sequence ID" value="NZ_CADEVW010000010.1"/>
</dbReference>
<accession>A0A2A7S6L3</accession>
<dbReference type="AlphaFoldDB" id="A0A2A7S6L3"/>
<dbReference type="Proteomes" id="UP000220629">
    <property type="component" value="Unassembled WGS sequence"/>
</dbReference>
<organism evidence="3 4">
    <name type="scientific">Burkholderia gladioli</name>
    <name type="common">Pseudomonas marginata</name>
    <name type="synonym">Phytomonas marginata</name>
    <dbReference type="NCBI Taxonomy" id="28095"/>
    <lineage>
        <taxon>Bacteria</taxon>
        <taxon>Pseudomonadati</taxon>
        <taxon>Pseudomonadota</taxon>
        <taxon>Betaproteobacteria</taxon>
        <taxon>Burkholderiales</taxon>
        <taxon>Burkholderiaceae</taxon>
        <taxon>Burkholderia</taxon>
    </lineage>
</organism>
<dbReference type="Pfam" id="PF05239">
    <property type="entry name" value="PRC"/>
    <property type="match status" value="1"/>
</dbReference>
<dbReference type="EMBL" id="PDDY01000004">
    <property type="protein sequence ID" value="PEH39059.1"/>
    <property type="molecule type" value="Genomic_DNA"/>
</dbReference>
<name>A0A2A7S6L3_BURGA</name>
<dbReference type="SUPFAM" id="SSF50346">
    <property type="entry name" value="PRC-barrel domain"/>
    <property type="match status" value="1"/>
</dbReference>
<sequence>MKTDTPASTDTPKEASSGPPSGPLVRFHGQAPSGEHPIPGHRFEGVGVRATDGADVGHVSDVLLDLGHGRITHVLVTTAEGHPDRVIAIPWQALSADTEGQGLAVAATAERVLAAPPFDNQGGSAAQHEEWVAAVDRHFGKPA</sequence>
<reference evidence="4" key="1">
    <citation type="submission" date="2017-09" db="EMBL/GenBank/DDBJ databases">
        <title>FDA dAtabase for Regulatory Grade micrObial Sequences (FDA-ARGOS): Supporting development and validation of Infectious Disease Dx tests.</title>
        <authorList>
            <person name="Minogue T."/>
            <person name="Wolcott M."/>
            <person name="Wasieloski L."/>
            <person name="Aguilar W."/>
            <person name="Moore D."/>
            <person name="Tallon L."/>
            <person name="Sadzewicz L."/>
            <person name="Ott S."/>
            <person name="Zhao X."/>
            <person name="Nagaraj S."/>
            <person name="Vavikolanu K."/>
            <person name="Aluvathingal J."/>
            <person name="Nadendla S."/>
            <person name="Sichtig H."/>
        </authorList>
    </citation>
    <scope>NUCLEOTIDE SEQUENCE [LARGE SCALE GENOMIC DNA]</scope>
    <source>
        <strain evidence="4">FDAARGOS_390</strain>
    </source>
</reference>
<proteinExistence type="predicted"/>
<feature type="compositionally biased region" description="Polar residues" evidence="1">
    <location>
        <begin position="1"/>
        <end position="10"/>
    </location>
</feature>
<dbReference type="Gene3D" id="2.30.30.240">
    <property type="entry name" value="PRC-barrel domain"/>
    <property type="match status" value="1"/>
</dbReference>
<gene>
    <name evidence="3" type="ORF">CRM94_32610</name>
</gene>
<comment type="caution">
    <text evidence="3">The sequence shown here is derived from an EMBL/GenBank/DDBJ whole genome shotgun (WGS) entry which is preliminary data.</text>
</comment>
<feature type="domain" description="PRC-barrel" evidence="2">
    <location>
        <begin position="40"/>
        <end position="110"/>
    </location>
</feature>
<feature type="region of interest" description="Disordered" evidence="1">
    <location>
        <begin position="1"/>
        <end position="46"/>
    </location>
</feature>
<protein>
    <submittedName>
        <fullName evidence="3">Photosystem reaction center subunit H</fullName>
    </submittedName>
</protein>
<evidence type="ECO:0000313" key="3">
    <source>
        <dbReference type="EMBL" id="PEH39059.1"/>
    </source>
</evidence>
<dbReference type="InterPro" id="IPR011033">
    <property type="entry name" value="PRC_barrel-like_sf"/>
</dbReference>
<evidence type="ECO:0000313" key="4">
    <source>
        <dbReference type="Proteomes" id="UP000220629"/>
    </source>
</evidence>